<keyword evidence="5" id="KW-1185">Reference proteome</keyword>
<feature type="domain" description="HTH tetR-type" evidence="3">
    <location>
        <begin position="6"/>
        <end position="66"/>
    </location>
</feature>
<sequence>MQIDHETREAMVLDAVGELLMQCRLEDISMSGIARKAGMSKRTLYTIFASREELLGATFARIGQRIFRPLAPEERDLPLVERLDKLLTLNEMPQFEQGAVEVLRAVIAEAPIHPGIARQWDAEGRGALISYISAELACAAESGEVTLHEMTATEAAELLVDMVMGEVLHDLLIPNERHLDACHAREDKQMRRRRAVRVFLEGVRVR</sequence>
<dbReference type="Pfam" id="PF14246">
    <property type="entry name" value="TetR_C_7"/>
    <property type="match status" value="1"/>
</dbReference>
<dbReference type="Gene3D" id="1.10.357.10">
    <property type="entry name" value="Tetracycline Repressor, domain 2"/>
    <property type="match status" value="1"/>
</dbReference>
<proteinExistence type="predicted"/>
<accession>Q0FLV1</accession>
<dbReference type="AlphaFoldDB" id="Q0FLV1"/>
<dbReference type="GO" id="GO:0003677">
    <property type="term" value="F:DNA binding"/>
    <property type="evidence" value="ECO:0007669"/>
    <property type="project" value="UniProtKB-UniRule"/>
</dbReference>
<dbReference type="PROSITE" id="PS50977">
    <property type="entry name" value="HTH_TETR_2"/>
    <property type="match status" value="1"/>
</dbReference>
<evidence type="ECO:0000313" key="5">
    <source>
        <dbReference type="Proteomes" id="UP000006230"/>
    </source>
</evidence>
<comment type="caution">
    <text evidence="4">The sequence shown here is derived from an EMBL/GenBank/DDBJ whole genome shotgun (WGS) entry which is preliminary data.</text>
</comment>
<dbReference type="InterPro" id="IPR039536">
    <property type="entry name" value="TetR_C_Proteobacteria"/>
</dbReference>
<evidence type="ECO:0000313" key="4">
    <source>
        <dbReference type="EMBL" id="EAU45133.1"/>
    </source>
</evidence>
<organism evidence="4 5">
    <name type="scientific">Salipiger bermudensis (strain DSM 26914 / JCM 13377 / KCTC 12554 / HTCC2601)</name>
    <name type="common">Pelagibaca bermudensis</name>
    <dbReference type="NCBI Taxonomy" id="314265"/>
    <lineage>
        <taxon>Bacteria</taxon>
        <taxon>Pseudomonadati</taxon>
        <taxon>Pseudomonadota</taxon>
        <taxon>Alphaproteobacteria</taxon>
        <taxon>Rhodobacterales</taxon>
        <taxon>Roseobacteraceae</taxon>
        <taxon>Salipiger</taxon>
    </lineage>
</organism>
<name>Q0FLV1_SALBH</name>
<gene>
    <name evidence="4" type="ORF">R2601_12785</name>
</gene>
<keyword evidence="1 2" id="KW-0238">DNA-binding</keyword>
<reference evidence="4 5" key="1">
    <citation type="journal article" date="2010" name="J. Bacteriol.">
        <title>Genome sequences of Pelagibaca bermudensis HTCC2601T and Maritimibacter alkaliphilus HTCC2654T, the type strains of two marine Roseobacter genera.</title>
        <authorList>
            <person name="Thrash J.C."/>
            <person name="Cho J.C."/>
            <person name="Ferriera S."/>
            <person name="Johnson J."/>
            <person name="Vergin K.L."/>
            <person name="Giovannoni S.J."/>
        </authorList>
    </citation>
    <scope>NUCLEOTIDE SEQUENCE [LARGE SCALE GENOMIC DNA]</scope>
    <source>
        <strain evidence="5">DSM 26914 / JCM 13377 / KCTC 12554 / HTCC2601</strain>
    </source>
</reference>
<feature type="DNA-binding region" description="H-T-H motif" evidence="2">
    <location>
        <begin position="29"/>
        <end position="48"/>
    </location>
</feature>
<evidence type="ECO:0000256" key="2">
    <source>
        <dbReference type="PROSITE-ProRule" id="PRU00335"/>
    </source>
</evidence>
<dbReference type="InterPro" id="IPR001647">
    <property type="entry name" value="HTH_TetR"/>
</dbReference>
<evidence type="ECO:0000256" key="1">
    <source>
        <dbReference type="ARBA" id="ARBA00023125"/>
    </source>
</evidence>
<dbReference type="EMBL" id="AATQ01000031">
    <property type="protein sequence ID" value="EAU45133.1"/>
    <property type="molecule type" value="Genomic_DNA"/>
</dbReference>
<dbReference type="eggNOG" id="COG1309">
    <property type="taxonomic scope" value="Bacteria"/>
</dbReference>
<dbReference type="SUPFAM" id="SSF46689">
    <property type="entry name" value="Homeodomain-like"/>
    <property type="match status" value="1"/>
</dbReference>
<dbReference type="STRING" id="314265.R2601_12785"/>
<dbReference type="Pfam" id="PF00440">
    <property type="entry name" value="TetR_N"/>
    <property type="match status" value="1"/>
</dbReference>
<dbReference type="Proteomes" id="UP000006230">
    <property type="component" value="Unassembled WGS sequence"/>
</dbReference>
<dbReference type="InterPro" id="IPR009057">
    <property type="entry name" value="Homeodomain-like_sf"/>
</dbReference>
<dbReference type="HOGENOM" id="CLU_069356_27_4_5"/>
<protein>
    <submittedName>
        <fullName evidence="4">Transcriptional regulator TetR family protein</fullName>
    </submittedName>
</protein>
<evidence type="ECO:0000259" key="3">
    <source>
        <dbReference type="PROSITE" id="PS50977"/>
    </source>
</evidence>